<comment type="caution">
    <text evidence="2">The sequence shown here is derived from an EMBL/GenBank/DDBJ whole genome shotgun (WGS) entry which is preliminary data.</text>
</comment>
<proteinExistence type="predicted"/>
<accession>A0A964T5V3</accession>
<evidence type="ECO:0000259" key="1">
    <source>
        <dbReference type="Pfam" id="PF10074"/>
    </source>
</evidence>
<dbReference type="Proteomes" id="UP000773614">
    <property type="component" value="Unassembled WGS sequence"/>
</dbReference>
<evidence type="ECO:0000313" key="3">
    <source>
        <dbReference type="Proteomes" id="UP000773614"/>
    </source>
</evidence>
<sequence length="193" mass="22116">MFWRPDWLVDVVCLIPPPPPWADAPRIVFDPWRWPGRKHLLIAEDGVHIVTTGAPAGSLRLWLPRRSSVPPLGTVLGFYVHPDAYGQERTEAALRFWRLAADPPVSRRPPPPLQWPRHDPLRLGLMLWALDLQRAGMSRREIARIMLGVAPGADWAESDARSWVRRLLRDAEKLIAGGYRDLLRPMKRRQGRS</sequence>
<reference evidence="2" key="1">
    <citation type="submission" date="2019-03" db="EMBL/GenBank/DDBJ databases">
        <title>Afifella sp. nov., isolated from activated sludge.</title>
        <authorList>
            <person name="Li Q."/>
            <person name="Liu Y."/>
        </authorList>
    </citation>
    <scope>NUCLEOTIDE SEQUENCE</scope>
    <source>
        <strain evidence="2">L72</strain>
    </source>
</reference>
<protein>
    <submittedName>
        <fullName evidence="2">DUF2285 domain-containing protein</fullName>
    </submittedName>
</protein>
<feature type="domain" description="T6SS Transcription factor RovC-like DNA binding" evidence="1">
    <location>
        <begin position="83"/>
        <end position="184"/>
    </location>
</feature>
<keyword evidence="3" id="KW-1185">Reference proteome</keyword>
<gene>
    <name evidence="2" type="ORF">E4O86_15340</name>
</gene>
<evidence type="ECO:0000313" key="2">
    <source>
        <dbReference type="EMBL" id="MYZ49088.1"/>
    </source>
</evidence>
<organism evidence="2 3">
    <name type="scientific">Propylenella binzhouense</name>
    <dbReference type="NCBI Taxonomy" id="2555902"/>
    <lineage>
        <taxon>Bacteria</taxon>
        <taxon>Pseudomonadati</taxon>
        <taxon>Pseudomonadota</taxon>
        <taxon>Alphaproteobacteria</taxon>
        <taxon>Hyphomicrobiales</taxon>
        <taxon>Propylenellaceae</taxon>
        <taxon>Propylenella</taxon>
    </lineage>
</organism>
<name>A0A964T5V3_9HYPH</name>
<dbReference type="Pfam" id="PF10074">
    <property type="entry name" value="RovC_DNA-bd"/>
    <property type="match status" value="1"/>
</dbReference>
<dbReference type="InterPro" id="IPR018754">
    <property type="entry name" value="RovC-like_DNA-bd"/>
</dbReference>
<dbReference type="AlphaFoldDB" id="A0A964T5V3"/>
<dbReference type="EMBL" id="SPKJ01000059">
    <property type="protein sequence ID" value="MYZ49088.1"/>
    <property type="molecule type" value="Genomic_DNA"/>
</dbReference>